<dbReference type="GO" id="GO:0000160">
    <property type="term" value="P:phosphorelay signal transduction system"/>
    <property type="evidence" value="ECO:0007669"/>
    <property type="project" value="UniProtKB-KW"/>
</dbReference>
<feature type="domain" description="Histidine kinase/HSP90-like ATPase" evidence="4">
    <location>
        <begin position="3"/>
        <end position="57"/>
    </location>
</feature>
<dbReference type="EMBL" id="CP126084">
    <property type="protein sequence ID" value="WHX47025.1"/>
    <property type="molecule type" value="Genomic_DNA"/>
</dbReference>
<dbReference type="Pfam" id="PF02518">
    <property type="entry name" value="HATPase_c"/>
    <property type="match status" value="1"/>
</dbReference>
<dbReference type="AlphaFoldDB" id="A0AA95HZQ4"/>
<evidence type="ECO:0000256" key="1">
    <source>
        <dbReference type="ARBA" id="ARBA00000085"/>
    </source>
</evidence>
<dbReference type="InterPro" id="IPR036890">
    <property type="entry name" value="HATPase_C_sf"/>
</dbReference>
<dbReference type="GO" id="GO:0004673">
    <property type="term" value="F:protein histidine kinase activity"/>
    <property type="evidence" value="ECO:0007669"/>
    <property type="project" value="UniProtKB-EC"/>
</dbReference>
<evidence type="ECO:0000313" key="5">
    <source>
        <dbReference type="EMBL" id="WHX47025.1"/>
    </source>
</evidence>
<reference evidence="5" key="1">
    <citation type="submission" date="2023-05" db="EMBL/GenBank/DDBJ databases">
        <title>Comparative genomics of Bacillaceae isolates and their secondary metabolite potential.</title>
        <authorList>
            <person name="Song L."/>
            <person name="Nielsen L.J."/>
            <person name="Mohite O."/>
            <person name="Xu X."/>
            <person name="Weber T."/>
            <person name="Kovacs A.T."/>
        </authorList>
    </citation>
    <scope>NUCLEOTIDE SEQUENCE</scope>
    <source>
        <strain evidence="5">B2_4</strain>
    </source>
</reference>
<evidence type="ECO:0000259" key="4">
    <source>
        <dbReference type="Pfam" id="PF02518"/>
    </source>
</evidence>
<dbReference type="PRINTS" id="PR00344">
    <property type="entry name" value="BCTRLSENSOR"/>
</dbReference>
<dbReference type="GO" id="GO:0005524">
    <property type="term" value="F:ATP binding"/>
    <property type="evidence" value="ECO:0007669"/>
    <property type="project" value="UniProtKB-KW"/>
</dbReference>
<dbReference type="Gene3D" id="3.30.565.10">
    <property type="entry name" value="Histidine kinase-like ATPase, C-terminal domain"/>
    <property type="match status" value="1"/>
</dbReference>
<proteinExistence type="predicted"/>
<protein>
    <recommendedName>
        <fullName evidence="2">histidine kinase</fullName>
        <ecNumber evidence="2">2.7.13.3</ecNumber>
    </recommendedName>
</protein>
<evidence type="ECO:0000256" key="2">
    <source>
        <dbReference type="ARBA" id="ARBA00012438"/>
    </source>
</evidence>
<dbReference type="SUPFAM" id="SSF55874">
    <property type="entry name" value="ATPase domain of HSP90 chaperone/DNA topoisomerase II/histidine kinase"/>
    <property type="match status" value="1"/>
</dbReference>
<accession>A0AA95HZQ4</accession>
<name>A0AA95HZQ4_9BACL</name>
<dbReference type="RefSeq" id="WP_283924627.1">
    <property type="nucleotide sequence ID" value="NZ_CP126084.1"/>
</dbReference>
<sequence length="61" mass="6769">MKENLFKPFIMGDESRSKDGTGLGLAIVEKLVKLNGGIIELDTNYPGYTKAFVLTFKNDET</sequence>
<dbReference type="KEGG" id="pwn:QNH46_12615"/>
<keyword evidence="5" id="KW-0547">Nucleotide-binding</keyword>
<comment type="catalytic activity">
    <reaction evidence="1">
        <text>ATP + protein L-histidine = ADP + protein N-phospho-L-histidine.</text>
        <dbReference type="EC" id="2.7.13.3"/>
    </reaction>
</comment>
<evidence type="ECO:0000256" key="3">
    <source>
        <dbReference type="ARBA" id="ARBA00023012"/>
    </source>
</evidence>
<evidence type="ECO:0000313" key="6">
    <source>
        <dbReference type="Proteomes" id="UP001177943"/>
    </source>
</evidence>
<dbReference type="InterPro" id="IPR004358">
    <property type="entry name" value="Sig_transdc_His_kin-like_C"/>
</dbReference>
<organism evidence="5 6">
    <name type="scientific">Paenibacillus woosongensis</name>
    <dbReference type="NCBI Taxonomy" id="307580"/>
    <lineage>
        <taxon>Bacteria</taxon>
        <taxon>Bacillati</taxon>
        <taxon>Bacillota</taxon>
        <taxon>Bacilli</taxon>
        <taxon>Bacillales</taxon>
        <taxon>Paenibacillaceae</taxon>
        <taxon>Paenibacillus</taxon>
    </lineage>
</organism>
<keyword evidence="5" id="KW-0067">ATP-binding</keyword>
<gene>
    <name evidence="5" type="ORF">QNH46_12615</name>
</gene>
<keyword evidence="3" id="KW-0902">Two-component regulatory system</keyword>
<dbReference type="EC" id="2.7.13.3" evidence="2"/>
<dbReference type="Proteomes" id="UP001177943">
    <property type="component" value="Chromosome"/>
</dbReference>
<dbReference type="InterPro" id="IPR003594">
    <property type="entry name" value="HATPase_dom"/>
</dbReference>